<accession>A0A0J7XI88</accession>
<evidence type="ECO:0000259" key="4">
    <source>
        <dbReference type="PROSITE" id="PS51898"/>
    </source>
</evidence>
<evidence type="ECO:0000256" key="3">
    <source>
        <dbReference type="ARBA" id="ARBA00023172"/>
    </source>
</evidence>
<evidence type="ECO:0000256" key="2">
    <source>
        <dbReference type="ARBA" id="ARBA00022908"/>
    </source>
</evidence>
<dbReference type="RefSeq" id="WP_066609242.1">
    <property type="nucleotide sequence ID" value="NZ_KQ130439.1"/>
</dbReference>
<dbReference type="InterPro" id="IPR002104">
    <property type="entry name" value="Integrase_catalytic"/>
</dbReference>
<evidence type="ECO:0000313" key="6">
    <source>
        <dbReference type="Proteomes" id="UP000052232"/>
    </source>
</evidence>
<dbReference type="PROSITE" id="PS51898">
    <property type="entry name" value="TYR_RECOMBINASE"/>
    <property type="match status" value="1"/>
</dbReference>
<dbReference type="SUPFAM" id="SSF56349">
    <property type="entry name" value="DNA breaking-rejoining enzymes"/>
    <property type="match status" value="1"/>
</dbReference>
<keyword evidence="6" id="KW-1185">Reference proteome</keyword>
<dbReference type="InterPro" id="IPR050090">
    <property type="entry name" value="Tyrosine_recombinase_XerCD"/>
</dbReference>
<dbReference type="Pfam" id="PF00589">
    <property type="entry name" value="Phage_integrase"/>
    <property type="match status" value="1"/>
</dbReference>
<proteinExistence type="predicted"/>
<dbReference type="STRING" id="1420583.V473_22985"/>
<dbReference type="GO" id="GO:0006310">
    <property type="term" value="P:DNA recombination"/>
    <property type="evidence" value="ECO:0007669"/>
    <property type="project" value="UniProtKB-KW"/>
</dbReference>
<name>A0A0J7XI88_9SPHN</name>
<organism evidence="5 6">
    <name type="scientific">Sphingobium cupriresistens LL01</name>
    <dbReference type="NCBI Taxonomy" id="1420583"/>
    <lineage>
        <taxon>Bacteria</taxon>
        <taxon>Pseudomonadati</taxon>
        <taxon>Pseudomonadota</taxon>
        <taxon>Alphaproteobacteria</taxon>
        <taxon>Sphingomonadales</taxon>
        <taxon>Sphingomonadaceae</taxon>
        <taxon>Sphingobium</taxon>
    </lineage>
</organism>
<keyword evidence="1" id="KW-0159">Chromosome partition</keyword>
<dbReference type="Proteomes" id="UP000052232">
    <property type="component" value="Unassembled WGS sequence"/>
</dbReference>
<dbReference type="EMBL" id="JACT01000008">
    <property type="protein sequence ID" value="KMS51731.1"/>
    <property type="molecule type" value="Genomic_DNA"/>
</dbReference>
<sequence length="314" mass="35687">MTLAHELDRYLSVRRSLGYDLGTAERALRRFVQYADEQGVNHITTDLFLGWQGAFGNARRSTWGARFIMVRLFSQWLHGLDTTHEVLPRGLVPYRYCRTHPYIFTPAEIVAIIEEAAQLPSIYGMRGLTCSTLFGLIAVTGMRINEALSLDADDVDLDTGIVHIRCGKLGKERLLPVHETAVDQLRAYVAQRDRLLGRASVPFFVKCDGSRLGDCGARYNFAHVCQRIGLREPQTKGRHGRGPRIHDLRHSFAARTMIDWYRSGKDPAREMIKLTTWLGHANPDHTYWYIEAVPELLDLASARITDPHDREICS</sequence>
<gene>
    <name evidence="5" type="ORF">V473_22985</name>
</gene>
<dbReference type="AlphaFoldDB" id="A0A0J7XI88"/>
<dbReference type="GO" id="GO:0003677">
    <property type="term" value="F:DNA binding"/>
    <property type="evidence" value="ECO:0007669"/>
    <property type="project" value="InterPro"/>
</dbReference>
<protein>
    <submittedName>
        <fullName evidence="5">Integrase</fullName>
    </submittedName>
</protein>
<keyword evidence="2" id="KW-0229">DNA integration</keyword>
<dbReference type="InterPro" id="IPR013762">
    <property type="entry name" value="Integrase-like_cat_sf"/>
</dbReference>
<comment type="caution">
    <text evidence="5">The sequence shown here is derived from an EMBL/GenBank/DDBJ whole genome shotgun (WGS) entry which is preliminary data.</text>
</comment>
<evidence type="ECO:0000256" key="1">
    <source>
        <dbReference type="ARBA" id="ARBA00022829"/>
    </source>
</evidence>
<dbReference type="Gene3D" id="1.10.443.10">
    <property type="entry name" value="Intergrase catalytic core"/>
    <property type="match status" value="1"/>
</dbReference>
<dbReference type="GO" id="GO:0007059">
    <property type="term" value="P:chromosome segregation"/>
    <property type="evidence" value="ECO:0007669"/>
    <property type="project" value="UniProtKB-KW"/>
</dbReference>
<dbReference type="InterPro" id="IPR011010">
    <property type="entry name" value="DNA_brk_join_enz"/>
</dbReference>
<dbReference type="PANTHER" id="PTHR30349">
    <property type="entry name" value="PHAGE INTEGRASE-RELATED"/>
    <property type="match status" value="1"/>
</dbReference>
<keyword evidence="3" id="KW-0233">DNA recombination</keyword>
<dbReference type="PANTHER" id="PTHR30349:SF81">
    <property type="entry name" value="TYROSINE RECOMBINASE XERC"/>
    <property type="match status" value="1"/>
</dbReference>
<evidence type="ECO:0000313" key="5">
    <source>
        <dbReference type="EMBL" id="KMS51731.1"/>
    </source>
</evidence>
<dbReference type="GO" id="GO:0015074">
    <property type="term" value="P:DNA integration"/>
    <property type="evidence" value="ECO:0007669"/>
    <property type="project" value="UniProtKB-KW"/>
</dbReference>
<dbReference type="PATRIC" id="fig|1420583.3.peg.4404"/>
<feature type="domain" description="Tyr recombinase" evidence="4">
    <location>
        <begin position="99"/>
        <end position="302"/>
    </location>
</feature>
<reference evidence="5 6" key="1">
    <citation type="journal article" date="2015" name="G3 (Bethesda)">
        <title>Insights into Ongoing Evolution of the Hexachlorocyclohexane Catabolic Pathway from Comparative Genomics of Ten Sphingomonadaceae Strains.</title>
        <authorList>
            <person name="Pearce S.L."/>
            <person name="Oakeshott J.G."/>
            <person name="Pandey G."/>
        </authorList>
    </citation>
    <scope>NUCLEOTIDE SEQUENCE [LARGE SCALE GENOMIC DNA]</scope>
    <source>
        <strain evidence="5 6">LL01</strain>
    </source>
</reference>